<proteinExistence type="predicted"/>
<accession>A0AAV0AQ36</accession>
<protein>
    <submittedName>
        <fullName evidence="1">Uncharacterized protein</fullName>
    </submittedName>
</protein>
<comment type="caution">
    <text evidence="1">The sequence shown here is derived from an EMBL/GenBank/DDBJ whole genome shotgun (WGS) entry which is preliminary data.</text>
</comment>
<evidence type="ECO:0000313" key="2">
    <source>
        <dbReference type="Proteomes" id="UP001153365"/>
    </source>
</evidence>
<dbReference type="EMBL" id="CALTRL010001155">
    <property type="protein sequence ID" value="CAH7671225.1"/>
    <property type="molecule type" value="Genomic_DNA"/>
</dbReference>
<name>A0AAV0AQ36_PHAPC</name>
<evidence type="ECO:0000313" key="1">
    <source>
        <dbReference type="EMBL" id="CAH7671225.1"/>
    </source>
</evidence>
<gene>
    <name evidence="1" type="ORF">PPACK8108_LOCUS5986</name>
</gene>
<dbReference type="Proteomes" id="UP001153365">
    <property type="component" value="Unassembled WGS sequence"/>
</dbReference>
<dbReference type="AlphaFoldDB" id="A0AAV0AQ36"/>
<keyword evidence="2" id="KW-1185">Reference proteome</keyword>
<sequence>MTDLEDRLVIAVEYQLRGHSEIWKKLDQSWLRLHPAAYKEFGKLQLCGGNGMVYKTRKAKESTSRRHGHYQEDRVDKVIGQCLVFGEIGVTHEGYVYGQWEGNISFGGLWEVMAQDTLRMDEIEEAQQQRTEMCSVSWLAGSEACGTGMKPSTGQIKI</sequence>
<organism evidence="1 2">
    <name type="scientific">Phakopsora pachyrhizi</name>
    <name type="common">Asian soybean rust disease fungus</name>
    <dbReference type="NCBI Taxonomy" id="170000"/>
    <lineage>
        <taxon>Eukaryota</taxon>
        <taxon>Fungi</taxon>
        <taxon>Dikarya</taxon>
        <taxon>Basidiomycota</taxon>
        <taxon>Pucciniomycotina</taxon>
        <taxon>Pucciniomycetes</taxon>
        <taxon>Pucciniales</taxon>
        <taxon>Phakopsoraceae</taxon>
        <taxon>Phakopsora</taxon>
    </lineage>
</organism>
<reference evidence="1" key="1">
    <citation type="submission" date="2022-06" db="EMBL/GenBank/DDBJ databases">
        <authorList>
            <consortium name="SYNGENTA / RWTH Aachen University"/>
        </authorList>
    </citation>
    <scope>NUCLEOTIDE SEQUENCE</scope>
</reference>